<dbReference type="SFLD" id="SFLDS00029">
    <property type="entry name" value="Radical_SAM"/>
    <property type="match status" value="1"/>
</dbReference>
<dbReference type="STRING" id="679901.Mzhil_0374"/>
<dbReference type="InterPro" id="IPR006638">
    <property type="entry name" value="Elp3/MiaA/NifB-like_rSAM"/>
</dbReference>
<dbReference type="InterPro" id="IPR058240">
    <property type="entry name" value="rSAM_sf"/>
</dbReference>
<dbReference type="EMBL" id="CP002101">
    <property type="protein sequence ID" value="AEH60249.1"/>
    <property type="molecule type" value="Genomic_DNA"/>
</dbReference>
<keyword evidence="4" id="KW-0411">Iron-sulfur</keyword>
<dbReference type="CDD" id="cd01335">
    <property type="entry name" value="Radical_SAM"/>
    <property type="match status" value="1"/>
</dbReference>
<dbReference type="InterPro" id="IPR007197">
    <property type="entry name" value="rSAM"/>
</dbReference>
<evidence type="ECO:0000313" key="6">
    <source>
        <dbReference type="EMBL" id="AEH60249.1"/>
    </source>
</evidence>
<dbReference type="Gene3D" id="3.20.20.70">
    <property type="entry name" value="Aldolase class I"/>
    <property type="match status" value="1"/>
</dbReference>
<dbReference type="Proteomes" id="UP000006622">
    <property type="component" value="Chromosome"/>
</dbReference>
<keyword evidence="3" id="KW-0408">Iron</keyword>
<evidence type="ECO:0000256" key="3">
    <source>
        <dbReference type="ARBA" id="ARBA00023004"/>
    </source>
</evidence>
<dbReference type="HOGENOM" id="CLU_838411_0_0_2"/>
<keyword evidence="7" id="KW-1185">Reference proteome</keyword>
<dbReference type="PANTHER" id="PTHR43726">
    <property type="entry name" value="3-METHYLORNITHINE SYNTHASE"/>
    <property type="match status" value="1"/>
</dbReference>
<dbReference type="PROSITE" id="PS51918">
    <property type="entry name" value="RADICAL_SAM"/>
    <property type="match status" value="1"/>
</dbReference>
<gene>
    <name evidence="6" type="ordered locus">Mzhil_0374</name>
</gene>
<evidence type="ECO:0000259" key="5">
    <source>
        <dbReference type="PROSITE" id="PS51918"/>
    </source>
</evidence>
<dbReference type="InterPro" id="IPR013785">
    <property type="entry name" value="Aldolase_TIM"/>
</dbReference>
<dbReference type="Pfam" id="PF04055">
    <property type="entry name" value="Radical_SAM"/>
    <property type="match status" value="1"/>
</dbReference>
<organism evidence="6 7">
    <name type="scientific">Methanosalsum zhilinae (strain DSM 4017 / NBRC 107636 / OCM 62 / WeN5)</name>
    <name type="common">Methanohalophilus zhilinae</name>
    <dbReference type="NCBI Taxonomy" id="679901"/>
    <lineage>
        <taxon>Archaea</taxon>
        <taxon>Methanobacteriati</taxon>
        <taxon>Methanobacteriota</taxon>
        <taxon>Stenosarchaea group</taxon>
        <taxon>Methanomicrobia</taxon>
        <taxon>Methanosarcinales</taxon>
        <taxon>Methanosarcinaceae</taxon>
        <taxon>Methanosalsum</taxon>
    </lineage>
</organism>
<protein>
    <submittedName>
        <fullName evidence="6">Radical SAM domain protein</fullName>
    </submittedName>
</protein>
<dbReference type="AlphaFoldDB" id="F7XPC2"/>
<dbReference type="OrthoDB" id="15118at2157"/>
<feature type="domain" description="Radical SAM core" evidence="5">
    <location>
        <begin position="86"/>
        <end position="302"/>
    </location>
</feature>
<proteinExistence type="predicted"/>
<keyword evidence="2" id="KW-0479">Metal-binding</keyword>
<dbReference type="KEGG" id="mzh:Mzhil_0374"/>
<sequence length="325" mass="36059">MKSEVKAELISIGSVDIDESALGDISIPTAGPGAGKKAFFFRSGNRRVRLSVNHDSPLKAVAIGEGITIYRNDREIARGHLEHELVHCPRQAYITVSEKCIFDCKFCPVPKLGGRVKTFEEVMSILEMAYSTGNLDSISITSGIYDSPEGEVERVARIVRESRKYEVPIGVSVYPTEESSRILKQAGASEIKYNVETMDCDLYSEVCPDQDLDYTLNKLEEAVELFGKNRVFSNFIIGLGESDDSVISGIRKLASLGVIPILRVAGLHPLRAGEVYVDRPDSKRILFLTRKLREILDYHGLRADISRTMCLPCTGCDMNPHIDLD</sequence>
<dbReference type="PANTHER" id="PTHR43726:SF1">
    <property type="entry name" value="BIOTIN SYNTHASE"/>
    <property type="match status" value="1"/>
</dbReference>
<dbReference type="SUPFAM" id="SSF102114">
    <property type="entry name" value="Radical SAM enzymes"/>
    <property type="match status" value="1"/>
</dbReference>
<dbReference type="InterPro" id="IPR034422">
    <property type="entry name" value="HydE/PylB-like"/>
</dbReference>
<dbReference type="GO" id="GO:0046872">
    <property type="term" value="F:metal ion binding"/>
    <property type="evidence" value="ECO:0007669"/>
    <property type="project" value="UniProtKB-KW"/>
</dbReference>
<evidence type="ECO:0000256" key="2">
    <source>
        <dbReference type="ARBA" id="ARBA00022723"/>
    </source>
</evidence>
<accession>F7XPC2</accession>
<evidence type="ECO:0000256" key="4">
    <source>
        <dbReference type="ARBA" id="ARBA00023014"/>
    </source>
</evidence>
<reference evidence="6" key="1">
    <citation type="submission" date="2010-07" db="EMBL/GenBank/DDBJ databases">
        <title>The complete genome of Methanosalsum zhilinae DSM 4017.</title>
        <authorList>
            <consortium name="US DOE Joint Genome Institute (JGI-PGF)"/>
            <person name="Lucas S."/>
            <person name="Copeland A."/>
            <person name="Lapidus A."/>
            <person name="Glavina del Rio T."/>
            <person name="Dalin E."/>
            <person name="Tice H."/>
            <person name="Bruce D."/>
            <person name="Goodwin L."/>
            <person name="Pitluck S."/>
            <person name="Kyrpides N."/>
            <person name="Mavromatis K."/>
            <person name="Ovchinnikova G."/>
            <person name="Daligault H."/>
            <person name="Detter J.C."/>
            <person name="Han C."/>
            <person name="Tapia R."/>
            <person name="Larimer F."/>
            <person name="Land M."/>
            <person name="Hauser L."/>
            <person name="Markowitz V."/>
            <person name="Cheng J.-F."/>
            <person name="Hugenholtz P."/>
            <person name="Woyke T."/>
            <person name="Wu D."/>
            <person name="Spring S."/>
            <person name="Schueler E."/>
            <person name="Brambilla E."/>
            <person name="Klenk H.-P."/>
            <person name="Eisen J.A."/>
        </authorList>
    </citation>
    <scope>NUCLEOTIDE SEQUENCE</scope>
    <source>
        <strain evidence="6">DSM 4017</strain>
    </source>
</reference>
<dbReference type="SMART" id="SM00729">
    <property type="entry name" value="Elp3"/>
    <property type="match status" value="1"/>
</dbReference>
<evidence type="ECO:0000313" key="7">
    <source>
        <dbReference type="Proteomes" id="UP000006622"/>
    </source>
</evidence>
<dbReference type="RefSeq" id="WP_013897688.1">
    <property type="nucleotide sequence ID" value="NC_015676.1"/>
</dbReference>
<dbReference type="GO" id="GO:0016740">
    <property type="term" value="F:transferase activity"/>
    <property type="evidence" value="ECO:0007669"/>
    <property type="project" value="TreeGrafter"/>
</dbReference>
<name>F7XPC2_METZD</name>
<keyword evidence="1" id="KW-0949">S-adenosyl-L-methionine</keyword>
<dbReference type="GeneID" id="10821979"/>
<evidence type="ECO:0000256" key="1">
    <source>
        <dbReference type="ARBA" id="ARBA00022691"/>
    </source>
</evidence>
<dbReference type="GO" id="GO:0051536">
    <property type="term" value="F:iron-sulfur cluster binding"/>
    <property type="evidence" value="ECO:0007669"/>
    <property type="project" value="UniProtKB-KW"/>
</dbReference>